<evidence type="ECO:0000313" key="4">
    <source>
        <dbReference type="Proteomes" id="UP000251960"/>
    </source>
</evidence>
<name>A0A3L6E8M8_MAIZE</name>
<sequence length="45" mass="5265">MTAWENMQKAEAKAAIQKLVIKLEKKRPYSLERIFNTLRSGSRKT</sequence>
<reference evidence="3 4" key="1">
    <citation type="journal article" date="2018" name="Nat. Genet.">
        <title>Extensive intraspecific gene order and gene structural variations between Mo17 and other maize genomes.</title>
        <authorList>
            <person name="Sun S."/>
            <person name="Zhou Y."/>
            <person name="Chen J."/>
            <person name="Shi J."/>
            <person name="Zhao H."/>
            <person name="Zhao H."/>
            <person name="Song W."/>
            <person name="Zhang M."/>
            <person name="Cui Y."/>
            <person name="Dong X."/>
            <person name="Liu H."/>
            <person name="Ma X."/>
            <person name="Jiao Y."/>
            <person name="Wang B."/>
            <person name="Wei X."/>
            <person name="Stein J.C."/>
            <person name="Glaubitz J.C."/>
            <person name="Lu F."/>
            <person name="Yu G."/>
            <person name="Liang C."/>
            <person name="Fengler K."/>
            <person name="Li B."/>
            <person name="Rafalski A."/>
            <person name="Schnable P.S."/>
            <person name="Ware D.H."/>
            <person name="Buckler E.S."/>
            <person name="Lai J."/>
        </authorList>
    </citation>
    <scope>NUCLEOTIDE SEQUENCE [LARGE SCALE GENOMIC DNA]</scope>
    <source>
        <strain evidence="4">cv. Missouri 17</strain>
        <tissue evidence="3">Seedling</tissue>
    </source>
</reference>
<accession>A0A3L6E8M8</accession>
<proteinExistence type="inferred from homology"/>
<evidence type="ECO:0000313" key="3">
    <source>
        <dbReference type="EMBL" id="PWZ17160.1"/>
    </source>
</evidence>
<dbReference type="InterPro" id="IPR005516">
    <property type="entry name" value="Remorin_C"/>
</dbReference>
<comment type="similarity">
    <text evidence="1">Belongs to the remorin family.</text>
</comment>
<dbReference type="PANTHER" id="PTHR31471:SF40">
    <property type="entry name" value="OS08G0471800 PROTEIN"/>
    <property type="match status" value="1"/>
</dbReference>
<dbReference type="Proteomes" id="UP000251960">
    <property type="component" value="Chromosome 6"/>
</dbReference>
<dbReference type="AlphaFoldDB" id="A0A3L6E8M8"/>
<dbReference type="PANTHER" id="PTHR31471">
    <property type="entry name" value="OS02G0116800 PROTEIN"/>
    <property type="match status" value="1"/>
</dbReference>
<dbReference type="EMBL" id="NCVQ01000007">
    <property type="protein sequence ID" value="PWZ17160.1"/>
    <property type="molecule type" value="Genomic_DNA"/>
</dbReference>
<comment type="caution">
    <text evidence="3">The sequence shown here is derived from an EMBL/GenBank/DDBJ whole genome shotgun (WGS) entry which is preliminary data.</text>
</comment>
<feature type="domain" description="Remorin C-terminal" evidence="2">
    <location>
        <begin position="2"/>
        <end position="41"/>
    </location>
</feature>
<gene>
    <name evidence="3" type="ORF">Zm00014a_038376</name>
</gene>
<evidence type="ECO:0000256" key="1">
    <source>
        <dbReference type="ARBA" id="ARBA00005711"/>
    </source>
</evidence>
<protein>
    <recommendedName>
        <fullName evidence="2">Remorin C-terminal domain-containing protein</fullName>
    </recommendedName>
</protein>
<organism evidence="3 4">
    <name type="scientific">Zea mays</name>
    <name type="common">Maize</name>
    <dbReference type="NCBI Taxonomy" id="4577"/>
    <lineage>
        <taxon>Eukaryota</taxon>
        <taxon>Viridiplantae</taxon>
        <taxon>Streptophyta</taxon>
        <taxon>Embryophyta</taxon>
        <taxon>Tracheophyta</taxon>
        <taxon>Spermatophyta</taxon>
        <taxon>Magnoliopsida</taxon>
        <taxon>Liliopsida</taxon>
        <taxon>Poales</taxon>
        <taxon>Poaceae</taxon>
        <taxon>PACMAD clade</taxon>
        <taxon>Panicoideae</taxon>
        <taxon>Andropogonodae</taxon>
        <taxon>Andropogoneae</taxon>
        <taxon>Tripsacinae</taxon>
        <taxon>Zea</taxon>
    </lineage>
</organism>
<dbReference type="Pfam" id="PF03763">
    <property type="entry name" value="Remorin_C"/>
    <property type="match status" value="1"/>
</dbReference>
<evidence type="ECO:0000259" key="2">
    <source>
        <dbReference type="Pfam" id="PF03763"/>
    </source>
</evidence>